<dbReference type="Proteomes" id="UP001465153">
    <property type="component" value="Unassembled WGS sequence"/>
</dbReference>
<dbReference type="Gene3D" id="1.10.10.10">
    <property type="entry name" value="Winged helix-like DNA-binding domain superfamily/Winged helix DNA-binding domain"/>
    <property type="match status" value="1"/>
</dbReference>
<dbReference type="InterPro" id="IPR000835">
    <property type="entry name" value="HTH_MarR-typ"/>
</dbReference>
<sequence length="143" mass="16620">MFFLKELPARAMIENYSRQFKELDVDNVEKTLITLRNASLLLRELEDYFAQYGLSQLKFLILIVIDRELERTSLTSAEIADRIDVSKPVLSRTINKLLDDELLLVKADDCDGRVKHLSLSKQGKKTLNTLLPDYYLLINRFNL</sequence>
<gene>
    <name evidence="2" type="ORF">NBRC116591_39260</name>
</gene>
<dbReference type="InterPro" id="IPR036388">
    <property type="entry name" value="WH-like_DNA-bd_sf"/>
</dbReference>
<organism evidence="2 3">
    <name type="scientific">Sessilibacter corallicola</name>
    <dbReference type="NCBI Taxonomy" id="2904075"/>
    <lineage>
        <taxon>Bacteria</taxon>
        <taxon>Pseudomonadati</taxon>
        <taxon>Pseudomonadota</taxon>
        <taxon>Gammaproteobacteria</taxon>
        <taxon>Cellvibrionales</taxon>
        <taxon>Cellvibrionaceae</taxon>
        <taxon>Sessilibacter</taxon>
    </lineage>
</organism>
<evidence type="ECO:0000313" key="2">
    <source>
        <dbReference type="EMBL" id="GAA6170113.1"/>
    </source>
</evidence>
<comment type="caution">
    <text evidence="2">The sequence shown here is derived from an EMBL/GenBank/DDBJ whole genome shotgun (WGS) entry which is preliminary data.</text>
</comment>
<dbReference type="SUPFAM" id="SSF46785">
    <property type="entry name" value="Winged helix' DNA-binding domain"/>
    <property type="match status" value="1"/>
</dbReference>
<dbReference type="PANTHER" id="PTHR33164:SF43">
    <property type="entry name" value="HTH-TYPE TRANSCRIPTIONAL REPRESSOR YETL"/>
    <property type="match status" value="1"/>
</dbReference>
<proteinExistence type="predicted"/>
<feature type="domain" description="HTH marR-type" evidence="1">
    <location>
        <begin position="28"/>
        <end position="143"/>
    </location>
</feature>
<dbReference type="RefSeq" id="WP_233089466.1">
    <property type="nucleotide sequence ID" value="NZ_BAABWN010000019.1"/>
</dbReference>
<protein>
    <recommendedName>
        <fullName evidence="1">HTH marR-type domain-containing protein</fullName>
    </recommendedName>
</protein>
<keyword evidence="3" id="KW-1185">Reference proteome</keyword>
<dbReference type="InterPro" id="IPR036390">
    <property type="entry name" value="WH_DNA-bd_sf"/>
</dbReference>
<dbReference type="Pfam" id="PF12802">
    <property type="entry name" value="MarR_2"/>
    <property type="match status" value="1"/>
</dbReference>
<dbReference type="SMART" id="SM00347">
    <property type="entry name" value="HTH_MARR"/>
    <property type="match status" value="1"/>
</dbReference>
<dbReference type="InterPro" id="IPR039422">
    <property type="entry name" value="MarR/SlyA-like"/>
</dbReference>
<evidence type="ECO:0000313" key="3">
    <source>
        <dbReference type="Proteomes" id="UP001465153"/>
    </source>
</evidence>
<dbReference type="PROSITE" id="PS50995">
    <property type="entry name" value="HTH_MARR_2"/>
    <property type="match status" value="1"/>
</dbReference>
<reference evidence="2 3" key="1">
    <citation type="submission" date="2024-04" db="EMBL/GenBank/DDBJ databases">
        <title>Draft genome sequence of Sessilibacter corallicola NBRC 116591.</title>
        <authorList>
            <person name="Miyakawa T."/>
            <person name="Kusuya Y."/>
            <person name="Miura T."/>
        </authorList>
    </citation>
    <scope>NUCLEOTIDE SEQUENCE [LARGE SCALE GENOMIC DNA]</scope>
    <source>
        <strain evidence="2 3">KU-00831-HH</strain>
    </source>
</reference>
<evidence type="ECO:0000259" key="1">
    <source>
        <dbReference type="PROSITE" id="PS50995"/>
    </source>
</evidence>
<dbReference type="EMBL" id="BAABWN010000019">
    <property type="protein sequence ID" value="GAA6170113.1"/>
    <property type="molecule type" value="Genomic_DNA"/>
</dbReference>
<name>A0ABQ0AEP6_9GAMM</name>
<accession>A0ABQ0AEP6</accession>
<dbReference type="PANTHER" id="PTHR33164">
    <property type="entry name" value="TRANSCRIPTIONAL REGULATOR, MARR FAMILY"/>
    <property type="match status" value="1"/>
</dbReference>